<dbReference type="HOGENOM" id="CLU_314100_0_0_1"/>
<dbReference type="InterPro" id="IPR036770">
    <property type="entry name" value="Ankyrin_rpt-contain_sf"/>
</dbReference>
<dbReference type="EMBL" id="JH992974">
    <property type="protein sequence ID" value="EKX51714.1"/>
    <property type="molecule type" value="Genomic_DNA"/>
</dbReference>
<dbReference type="eggNOG" id="KOG4177">
    <property type="taxonomic scope" value="Eukaryota"/>
</dbReference>
<reference evidence="7" key="2">
    <citation type="submission" date="2012-11" db="EMBL/GenBank/DDBJ databases">
        <authorList>
            <person name="Kuo A."/>
            <person name="Curtis B.A."/>
            <person name="Tanifuji G."/>
            <person name="Burki F."/>
            <person name="Gruber A."/>
            <person name="Irimia M."/>
            <person name="Maruyama S."/>
            <person name="Arias M.C."/>
            <person name="Ball S.G."/>
            <person name="Gile G.H."/>
            <person name="Hirakawa Y."/>
            <person name="Hopkins J.F."/>
            <person name="Rensing S.A."/>
            <person name="Schmutz J."/>
            <person name="Symeonidi A."/>
            <person name="Elias M."/>
            <person name="Eveleigh R.J."/>
            <person name="Herman E.K."/>
            <person name="Klute M.J."/>
            <person name="Nakayama T."/>
            <person name="Obornik M."/>
            <person name="Reyes-Prieto A."/>
            <person name="Armbrust E.V."/>
            <person name="Aves S.J."/>
            <person name="Beiko R.G."/>
            <person name="Coutinho P."/>
            <person name="Dacks J.B."/>
            <person name="Durnford D.G."/>
            <person name="Fast N.M."/>
            <person name="Green B.R."/>
            <person name="Grisdale C."/>
            <person name="Hempe F."/>
            <person name="Henrissat B."/>
            <person name="Hoppner M.P."/>
            <person name="Ishida K.-I."/>
            <person name="Kim E."/>
            <person name="Koreny L."/>
            <person name="Kroth P.G."/>
            <person name="Liu Y."/>
            <person name="Malik S.-B."/>
            <person name="Maier U.G."/>
            <person name="McRose D."/>
            <person name="Mock T."/>
            <person name="Neilson J.A."/>
            <person name="Onodera N.T."/>
            <person name="Poole A.M."/>
            <person name="Pritham E.J."/>
            <person name="Richards T.A."/>
            <person name="Rocap G."/>
            <person name="Roy S.W."/>
            <person name="Sarai C."/>
            <person name="Schaack S."/>
            <person name="Shirato S."/>
            <person name="Slamovits C.H."/>
            <person name="Spencer D.F."/>
            <person name="Suzuki S."/>
            <person name="Worden A.Z."/>
            <person name="Zauner S."/>
            <person name="Barry K."/>
            <person name="Bell C."/>
            <person name="Bharti A.K."/>
            <person name="Crow J.A."/>
            <person name="Grimwood J."/>
            <person name="Kramer R."/>
            <person name="Lindquist E."/>
            <person name="Lucas S."/>
            <person name="Salamov A."/>
            <person name="McFadden G.I."/>
            <person name="Lane C.E."/>
            <person name="Keeling P.J."/>
            <person name="Gray M.W."/>
            <person name="Grigoriev I.V."/>
            <person name="Archibald J.M."/>
        </authorList>
    </citation>
    <scope>NUCLEOTIDE SEQUENCE</scope>
    <source>
        <strain evidence="7">CCMP2712</strain>
    </source>
</reference>
<feature type="region of interest" description="Disordered" evidence="4">
    <location>
        <begin position="402"/>
        <end position="429"/>
    </location>
</feature>
<reference evidence="5 7" key="1">
    <citation type="journal article" date="2012" name="Nature">
        <title>Algal genomes reveal evolutionary mosaicism and the fate of nucleomorphs.</title>
        <authorList>
            <consortium name="DOE Joint Genome Institute"/>
            <person name="Curtis B.A."/>
            <person name="Tanifuji G."/>
            <person name="Burki F."/>
            <person name="Gruber A."/>
            <person name="Irimia M."/>
            <person name="Maruyama S."/>
            <person name="Arias M.C."/>
            <person name="Ball S.G."/>
            <person name="Gile G.H."/>
            <person name="Hirakawa Y."/>
            <person name="Hopkins J.F."/>
            <person name="Kuo A."/>
            <person name="Rensing S.A."/>
            <person name="Schmutz J."/>
            <person name="Symeonidi A."/>
            <person name="Elias M."/>
            <person name="Eveleigh R.J."/>
            <person name="Herman E.K."/>
            <person name="Klute M.J."/>
            <person name="Nakayama T."/>
            <person name="Obornik M."/>
            <person name="Reyes-Prieto A."/>
            <person name="Armbrust E.V."/>
            <person name="Aves S.J."/>
            <person name="Beiko R.G."/>
            <person name="Coutinho P."/>
            <person name="Dacks J.B."/>
            <person name="Durnford D.G."/>
            <person name="Fast N.M."/>
            <person name="Green B.R."/>
            <person name="Grisdale C.J."/>
            <person name="Hempel F."/>
            <person name="Henrissat B."/>
            <person name="Hoppner M.P."/>
            <person name="Ishida K."/>
            <person name="Kim E."/>
            <person name="Koreny L."/>
            <person name="Kroth P.G."/>
            <person name="Liu Y."/>
            <person name="Malik S.B."/>
            <person name="Maier U.G."/>
            <person name="McRose D."/>
            <person name="Mock T."/>
            <person name="Neilson J.A."/>
            <person name="Onodera N.T."/>
            <person name="Poole A.M."/>
            <person name="Pritham E.J."/>
            <person name="Richards T.A."/>
            <person name="Rocap G."/>
            <person name="Roy S.W."/>
            <person name="Sarai C."/>
            <person name="Schaack S."/>
            <person name="Shirato S."/>
            <person name="Slamovits C.H."/>
            <person name="Spencer D.F."/>
            <person name="Suzuki S."/>
            <person name="Worden A.Z."/>
            <person name="Zauner S."/>
            <person name="Barry K."/>
            <person name="Bell C."/>
            <person name="Bharti A.K."/>
            <person name="Crow J.A."/>
            <person name="Grimwood J."/>
            <person name="Kramer R."/>
            <person name="Lindquist E."/>
            <person name="Lucas S."/>
            <person name="Salamov A."/>
            <person name="McFadden G.I."/>
            <person name="Lane C.E."/>
            <person name="Keeling P.J."/>
            <person name="Gray M.W."/>
            <person name="Grigoriev I.V."/>
            <person name="Archibald J.M."/>
        </authorList>
    </citation>
    <scope>NUCLEOTIDE SEQUENCE</scope>
    <source>
        <strain evidence="5 7">CCMP2712</strain>
    </source>
</reference>
<feature type="compositionally biased region" description="Basic residues" evidence="4">
    <location>
        <begin position="293"/>
        <end position="305"/>
    </location>
</feature>
<feature type="compositionally biased region" description="Basic and acidic residues" evidence="4">
    <location>
        <begin position="327"/>
        <end position="360"/>
    </location>
</feature>
<dbReference type="SUPFAM" id="SSF48403">
    <property type="entry name" value="Ankyrin repeat"/>
    <property type="match status" value="1"/>
</dbReference>
<evidence type="ECO:0000313" key="7">
    <source>
        <dbReference type="Proteomes" id="UP000011087"/>
    </source>
</evidence>
<dbReference type="RefSeq" id="XP_005838694.1">
    <property type="nucleotide sequence ID" value="XM_005838637.1"/>
</dbReference>
<feature type="repeat" description="ANK" evidence="3">
    <location>
        <begin position="699"/>
        <end position="732"/>
    </location>
</feature>
<reference evidence="6" key="3">
    <citation type="submission" date="2016-03" db="UniProtKB">
        <authorList>
            <consortium name="EnsemblProtists"/>
        </authorList>
    </citation>
    <scope>IDENTIFICATION</scope>
</reference>
<proteinExistence type="predicted"/>
<evidence type="ECO:0000256" key="1">
    <source>
        <dbReference type="ARBA" id="ARBA00022737"/>
    </source>
</evidence>
<dbReference type="PANTHER" id="PTHR24166">
    <property type="entry name" value="ROLLING PEBBLES, ISOFORM B"/>
    <property type="match status" value="1"/>
</dbReference>
<dbReference type="PROSITE" id="PS50088">
    <property type="entry name" value="ANK_REPEAT"/>
    <property type="match status" value="2"/>
</dbReference>
<protein>
    <submittedName>
        <fullName evidence="5 6">Uncharacterized protein</fullName>
    </submittedName>
</protein>
<dbReference type="GeneID" id="17308375"/>
<dbReference type="PaxDb" id="55529-EKX51714"/>
<feature type="region of interest" description="Disordered" evidence="4">
    <location>
        <begin position="287"/>
        <end position="363"/>
    </location>
</feature>
<evidence type="ECO:0000313" key="6">
    <source>
        <dbReference type="EnsemblProtists" id="EKX51714"/>
    </source>
</evidence>
<evidence type="ECO:0000313" key="5">
    <source>
        <dbReference type="EMBL" id="EKX51714.1"/>
    </source>
</evidence>
<dbReference type="InterPro" id="IPR002110">
    <property type="entry name" value="Ankyrin_rpt"/>
</dbReference>
<dbReference type="AlphaFoldDB" id="L1JTR9"/>
<feature type="compositionally biased region" description="Basic and acidic residues" evidence="4">
    <location>
        <begin position="402"/>
        <end position="423"/>
    </location>
</feature>
<feature type="repeat" description="ANK" evidence="3">
    <location>
        <begin position="601"/>
        <end position="629"/>
    </location>
</feature>
<name>L1JTR9_GUITC</name>
<dbReference type="STRING" id="905079.L1JTR9"/>
<organism evidence="5">
    <name type="scientific">Guillardia theta (strain CCMP2712)</name>
    <name type="common">Cryptophyte</name>
    <dbReference type="NCBI Taxonomy" id="905079"/>
    <lineage>
        <taxon>Eukaryota</taxon>
        <taxon>Cryptophyceae</taxon>
        <taxon>Pyrenomonadales</taxon>
        <taxon>Geminigeraceae</taxon>
        <taxon>Guillardia</taxon>
    </lineage>
</organism>
<keyword evidence="1" id="KW-0677">Repeat</keyword>
<dbReference type="EnsemblProtists" id="EKX51714">
    <property type="protein sequence ID" value="EKX51714"/>
    <property type="gene ID" value="GUITHDRAFT_102318"/>
</dbReference>
<evidence type="ECO:0000256" key="3">
    <source>
        <dbReference type="PROSITE-ProRule" id="PRU00023"/>
    </source>
</evidence>
<dbReference type="Gene3D" id="1.25.40.20">
    <property type="entry name" value="Ankyrin repeat-containing domain"/>
    <property type="match status" value="1"/>
</dbReference>
<keyword evidence="7" id="KW-1185">Reference proteome</keyword>
<dbReference type="OrthoDB" id="60433at2759"/>
<dbReference type="Pfam" id="PF12796">
    <property type="entry name" value="Ank_2"/>
    <property type="match status" value="1"/>
</dbReference>
<gene>
    <name evidence="5" type="ORF">GUITHDRAFT_102318</name>
</gene>
<sequence length="932" mass="102764">MKEFRYAERHTIVMAKETEDIPEELTDWSCQSSVSLYHSALGSLSQSRRTLVSLTSSQPHLGFRLEEQEGSDCDAFYSASDNEGDECSPNAPFACNANEDLIVPNVFGEGKSKELFKERDGGRILSHKLHKQADLFESGASHAMDGDCDVSSRQSLHEDYNEGAANELLHASVSDLLSSSFEKSAFAEHDTHNLSNTTLDENLSCLRMTKSLINHKEYVTGSLHIENPRPKAPGISFECMQDKSEANSCPKSKTFDLESQQAMARGSLPEVSPTEVVGTAIQVINQEKLSPKTTKKQKRKQKKKSNGQFKDSLPKPDKETITPATESHQEEKTEVGKTKLKMERGAQGDEAAREARERLEQGQMQEAMERLEAAEAAYREAGTLGEKEGSIEELRGRIEEAARREERGAQGDEAAREARERLEQGQMREAMERLEVAEAAYREAGTLGEKEGSIEELRGRIEEAARREERGAQGNEAAREAMHLNDKPKFLVVDLQDQFAMESATLGQRQDPLGVFESAITPVVINEDYLDSEDDEEYVPASDFSSSFLCKSMLDESDLYLSSAIDQKIVPTEESGIGHTTGSLNMSKDSPLMQCAIDVGALHQAVVQNNGDLVSELLQSNADVSHRDKRWFCPLHYAAKFGRTDIINQLVRQGNADVESETREGFTALHLATMYDREEAVTALVKLLSIDALNLQDQEGKSALHYINDSEAGNRICSLLLRVGADPNLADFQGNLPPIRQHQAADNAKVGTPTSRPPPAQMLNAPVDEDMVTGRGEVWVARPLSPSILPVTEPGEAAAAVGLNSSHWGLQTVEIDPKQSTQRVADGRGEAAGRFVNYASWQERSMARYGTKSRMEGSVDLTKSMTDDWIVIDSDDEEKKGSQDDVIEAFTGRIESQVWKARVDQAKGAMMKVGSQLKRVLGNMSSWPAGGE</sequence>
<keyword evidence="2 3" id="KW-0040">ANK repeat</keyword>
<dbReference type="Proteomes" id="UP000011087">
    <property type="component" value="Unassembled WGS sequence"/>
</dbReference>
<dbReference type="KEGG" id="gtt:GUITHDRAFT_102318"/>
<evidence type="ECO:0000256" key="2">
    <source>
        <dbReference type="ARBA" id="ARBA00023043"/>
    </source>
</evidence>
<dbReference type="PANTHER" id="PTHR24166:SF48">
    <property type="entry name" value="PROTEIN VAPYRIN"/>
    <property type="match status" value="1"/>
</dbReference>
<accession>L1JTR9</accession>
<dbReference type="SMART" id="SM00248">
    <property type="entry name" value="ANK"/>
    <property type="match status" value="4"/>
</dbReference>
<evidence type="ECO:0000256" key="4">
    <source>
        <dbReference type="SAM" id="MobiDB-lite"/>
    </source>
</evidence>
<dbReference type="InterPro" id="IPR050889">
    <property type="entry name" value="Dendritic_Spine_Reg/Scaffold"/>
</dbReference>